<dbReference type="SUPFAM" id="SSF53756">
    <property type="entry name" value="UDP-Glycosyltransferase/glycogen phosphorylase"/>
    <property type="match status" value="1"/>
</dbReference>
<evidence type="ECO:0000259" key="2">
    <source>
        <dbReference type="Pfam" id="PF00534"/>
    </source>
</evidence>
<proteinExistence type="predicted"/>
<gene>
    <name evidence="3" type="ORF">KFL_003100130</name>
</gene>
<dbReference type="InterPro" id="IPR050194">
    <property type="entry name" value="Glycosyltransferase_grp1"/>
</dbReference>
<reference evidence="3 4" key="1">
    <citation type="journal article" date="2014" name="Nat. Commun.">
        <title>Klebsormidium flaccidum genome reveals primary factors for plant terrestrial adaptation.</title>
        <authorList>
            <person name="Hori K."/>
            <person name="Maruyama F."/>
            <person name="Fujisawa T."/>
            <person name="Togashi T."/>
            <person name="Yamamoto N."/>
            <person name="Seo M."/>
            <person name="Sato S."/>
            <person name="Yamada T."/>
            <person name="Mori H."/>
            <person name="Tajima N."/>
            <person name="Moriyama T."/>
            <person name="Ikeuchi M."/>
            <person name="Watanabe M."/>
            <person name="Wada H."/>
            <person name="Kobayashi K."/>
            <person name="Saito M."/>
            <person name="Masuda T."/>
            <person name="Sasaki-Sekimoto Y."/>
            <person name="Mashiguchi K."/>
            <person name="Awai K."/>
            <person name="Shimojima M."/>
            <person name="Masuda S."/>
            <person name="Iwai M."/>
            <person name="Nobusawa T."/>
            <person name="Narise T."/>
            <person name="Kondo S."/>
            <person name="Saito H."/>
            <person name="Sato R."/>
            <person name="Murakawa M."/>
            <person name="Ihara Y."/>
            <person name="Oshima-Yamada Y."/>
            <person name="Ohtaka K."/>
            <person name="Satoh M."/>
            <person name="Sonobe K."/>
            <person name="Ishii M."/>
            <person name="Ohtani R."/>
            <person name="Kanamori-Sato M."/>
            <person name="Honoki R."/>
            <person name="Miyazaki D."/>
            <person name="Mochizuki H."/>
            <person name="Umetsu J."/>
            <person name="Higashi K."/>
            <person name="Shibata D."/>
            <person name="Kamiya Y."/>
            <person name="Sato N."/>
            <person name="Nakamura Y."/>
            <person name="Tabata S."/>
            <person name="Ida S."/>
            <person name="Kurokawa K."/>
            <person name="Ohta H."/>
        </authorList>
    </citation>
    <scope>NUCLEOTIDE SEQUENCE [LARGE SCALE GENOMIC DNA]</scope>
    <source>
        <strain evidence="3 4">NIES-2285</strain>
    </source>
</reference>
<dbReference type="AlphaFoldDB" id="A0A1Y1IDK2"/>
<evidence type="ECO:0000313" key="3">
    <source>
        <dbReference type="EMBL" id="GAQ86776.1"/>
    </source>
</evidence>
<dbReference type="OMA" id="EGFMGPA"/>
<organism evidence="3 4">
    <name type="scientific">Klebsormidium nitens</name>
    <name type="common">Green alga</name>
    <name type="synonym">Ulothrix nitens</name>
    <dbReference type="NCBI Taxonomy" id="105231"/>
    <lineage>
        <taxon>Eukaryota</taxon>
        <taxon>Viridiplantae</taxon>
        <taxon>Streptophyta</taxon>
        <taxon>Klebsormidiophyceae</taxon>
        <taxon>Klebsormidiales</taxon>
        <taxon>Klebsormidiaceae</taxon>
        <taxon>Klebsormidium</taxon>
    </lineage>
</organism>
<dbReference type="CDD" id="cd03801">
    <property type="entry name" value="GT4_PimA-like"/>
    <property type="match status" value="1"/>
</dbReference>
<dbReference type="Gene3D" id="3.40.50.2000">
    <property type="entry name" value="Glycogen Phosphorylase B"/>
    <property type="match status" value="2"/>
</dbReference>
<dbReference type="Proteomes" id="UP000054558">
    <property type="component" value="Unassembled WGS sequence"/>
</dbReference>
<keyword evidence="1" id="KW-0328">Glycosyltransferase</keyword>
<dbReference type="GO" id="GO:0016757">
    <property type="term" value="F:glycosyltransferase activity"/>
    <property type="evidence" value="ECO:0007669"/>
    <property type="project" value="UniProtKB-KW"/>
</dbReference>
<keyword evidence="4" id="KW-1185">Reference proteome</keyword>
<dbReference type="InterPro" id="IPR001296">
    <property type="entry name" value="Glyco_trans_1"/>
</dbReference>
<sequence length="437" mass="47304">MATAAGPLRLVFLTLEYKAGTFSGNGIYAQSQVRSLTRLGHRVFVISAAPEASPSTSKTSDEYALIEIPVPVWGRLDRKSGWREFSEGITPAICTQVVSFAPHWALVVDWSAIGTYKRLVNADCWGEGGVNKPPLAYLNYRIYAVTEYKRRDDEDREADQEFYRMAESSAVGMASAITALSTADARYLEVDLGDARRKEVVPKALLPPLREDIRQIALSKDKGGSNQGWEKGRLYFTCCVRLSEEKNAMLFAAVLEELAPWLETVGIQPLLCGGAAKAEEGSYAQAVKERVSKAAPGVVLKDGFLPPEGLAEVFSRTLLNFHPCVYDAYGMTIVEAAAFGVPSVVNKGTAGAVGAADLLRIRDGMAIGVNLERKPAQIAEAVKEALLDRRKLAEVGTAAAGKAMAWSEEANAKELVDILRSSPRLPPSRPGPEDAVL</sequence>
<dbReference type="OrthoDB" id="1910256at2759"/>
<evidence type="ECO:0000313" key="4">
    <source>
        <dbReference type="Proteomes" id="UP000054558"/>
    </source>
</evidence>
<accession>A0A1Y1IDK2</accession>
<dbReference type="EMBL" id="DF237259">
    <property type="protein sequence ID" value="GAQ86776.1"/>
    <property type="molecule type" value="Genomic_DNA"/>
</dbReference>
<keyword evidence="1" id="KW-0808">Transferase</keyword>
<dbReference type="Pfam" id="PF00534">
    <property type="entry name" value="Glycos_transf_1"/>
    <property type="match status" value="1"/>
</dbReference>
<dbReference type="PANTHER" id="PTHR45947">
    <property type="entry name" value="SULFOQUINOVOSYL TRANSFERASE SQD2"/>
    <property type="match status" value="1"/>
</dbReference>
<protein>
    <recommendedName>
        <fullName evidence="2">Glycosyl transferase family 1 domain-containing protein</fullName>
    </recommendedName>
</protein>
<name>A0A1Y1IDK2_KLENI</name>
<dbReference type="PANTHER" id="PTHR45947:SF3">
    <property type="entry name" value="SULFOQUINOVOSYL TRANSFERASE SQD2"/>
    <property type="match status" value="1"/>
</dbReference>
<evidence type="ECO:0000256" key="1">
    <source>
        <dbReference type="ARBA" id="ARBA00022676"/>
    </source>
</evidence>
<feature type="domain" description="Glycosyl transferase family 1" evidence="2">
    <location>
        <begin position="228"/>
        <end position="399"/>
    </location>
</feature>